<dbReference type="GO" id="GO:0005737">
    <property type="term" value="C:cytoplasm"/>
    <property type="evidence" value="ECO:0007669"/>
    <property type="project" value="UniProtKB-SubCell"/>
</dbReference>
<dbReference type="Pfam" id="PF00373">
    <property type="entry name" value="FERM_M"/>
    <property type="match status" value="1"/>
</dbReference>
<evidence type="ECO:0000256" key="1">
    <source>
        <dbReference type="ARBA" id="ARBA00004496"/>
    </source>
</evidence>
<feature type="region of interest" description="Disordered" evidence="7">
    <location>
        <begin position="595"/>
        <end position="630"/>
    </location>
</feature>
<dbReference type="InterPro" id="IPR014352">
    <property type="entry name" value="FERM/acyl-CoA-bd_prot_sf"/>
</dbReference>
<dbReference type="GO" id="GO:0005856">
    <property type="term" value="C:cytoskeleton"/>
    <property type="evidence" value="ECO:0007669"/>
    <property type="project" value="TreeGrafter"/>
</dbReference>
<evidence type="ECO:0000256" key="4">
    <source>
        <dbReference type="ARBA" id="ARBA00022490"/>
    </source>
</evidence>
<dbReference type="InterPro" id="IPR011993">
    <property type="entry name" value="PH-like_dom_sf"/>
</dbReference>
<dbReference type="Pfam" id="PF09379">
    <property type="entry name" value="FERM_N"/>
    <property type="match status" value="1"/>
</dbReference>
<feature type="compositionally biased region" description="Basic and acidic residues" evidence="7">
    <location>
        <begin position="407"/>
        <end position="416"/>
    </location>
</feature>
<dbReference type="SUPFAM" id="SSF54236">
    <property type="entry name" value="Ubiquitin-like"/>
    <property type="match status" value="1"/>
</dbReference>
<dbReference type="CDD" id="cd13186">
    <property type="entry name" value="FERM_C_NBL4_NBL5"/>
    <property type="match status" value="1"/>
</dbReference>
<dbReference type="Gene3D" id="2.30.29.30">
    <property type="entry name" value="Pleckstrin-homology domain (PH domain)/Phosphotyrosine-binding domain (PTB)"/>
    <property type="match status" value="1"/>
</dbReference>
<gene>
    <name evidence="9" type="ORF">Fcan01_07951</name>
</gene>
<dbReference type="InterPro" id="IPR019747">
    <property type="entry name" value="FERM_CS"/>
</dbReference>
<dbReference type="STRING" id="158441.A0A226EKB6"/>
<dbReference type="GO" id="GO:0005912">
    <property type="term" value="C:adherens junction"/>
    <property type="evidence" value="ECO:0007669"/>
    <property type="project" value="UniProtKB-SubCell"/>
</dbReference>
<dbReference type="PROSITE" id="PS00660">
    <property type="entry name" value="FERM_1"/>
    <property type="match status" value="1"/>
</dbReference>
<dbReference type="GO" id="GO:0008092">
    <property type="term" value="F:cytoskeletal protein binding"/>
    <property type="evidence" value="ECO:0007669"/>
    <property type="project" value="InterPro"/>
</dbReference>
<comment type="caution">
    <text evidence="9">The sequence shown here is derived from an EMBL/GenBank/DDBJ whole genome shotgun (WGS) entry which is preliminary data.</text>
</comment>
<feature type="compositionally biased region" description="Polar residues" evidence="7">
    <location>
        <begin position="544"/>
        <end position="559"/>
    </location>
</feature>
<dbReference type="InterPro" id="IPR029071">
    <property type="entry name" value="Ubiquitin-like_domsf"/>
</dbReference>
<comment type="subcellular location">
    <subcellularLocation>
        <location evidence="2">Cell junction</location>
        <location evidence="2">Adherens junction</location>
    </subcellularLocation>
    <subcellularLocation>
        <location evidence="6">Cell projection</location>
        <location evidence="6">Rhabdomere</location>
    </subcellularLocation>
    <subcellularLocation>
        <location evidence="1">Cytoplasm</location>
    </subcellularLocation>
</comment>
<dbReference type="InterPro" id="IPR035963">
    <property type="entry name" value="FERM_2"/>
</dbReference>
<dbReference type="InterPro" id="IPR000299">
    <property type="entry name" value="FERM_domain"/>
</dbReference>
<dbReference type="Proteomes" id="UP000198287">
    <property type="component" value="Unassembled WGS sequence"/>
</dbReference>
<feature type="compositionally biased region" description="Low complexity" evidence="7">
    <location>
        <begin position="430"/>
        <end position="455"/>
    </location>
</feature>
<evidence type="ECO:0000259" key="8">
    <source>
        <dbReference type="PROSITE" id="PS50057"/>
    </source>
</evidence>
<feature type="compositionally biased region" description="Polar residues" evidence="7">
    <location>
        <begin position="417"/>
        <end position="429"/>
    </location>
</feature>
<feature type="compositionally biased region" description="Basic and acidic residues" evidence="7">
    <location>
        <begin position="773"/>
        <end position="786"/>
    </location>
</feature>
<dbReference type="InterPro" id="IPR019749">
    <property type="entry name" value="Band_41_domain"/>
</dbReference>
<dbReference type="InterPro" id="IPR014847">
    <property type="entry name" value="FA"/>
</dbReference>
<dbReference type="GO" id="GO:0009887">
    <property type="term" value="P:animal organ morphogenesis"/>
    <property type="evidence" value="ECO:0007669"/>
    <property type="project" value="UniProtKB-ARBA"/>
</dbReference>
<dbReference type="InterPro" id="IPR018980">
    <property type="entry name" value="FERM_PH-like_C"/>
</dbReference>
<dbReference type="CDD" id="cd17108">
    <property type="entry name" value="FERM_F1_EPB41L5_like"/>
    <property type="match status" value="1"/>
</dbReference>
<dbReference type="CDD" id="cd14473">
    <property type="entry name" value="FERM_B-lobe"/>
    <property type="match status" value="1"/>
</dbReference>
<evidence type="ECO:0000256" key="7">
    <source>
        <dbReference type="SAM" id="MobiDB-lite"/>
    </source>
</evidence>
<proteinExistence type="predicted"/>
<feature type="region of interest" description="Disordered" evidence="7">
    <location>
        <begin position="768"/>
        <end position="836"/>
    </location>
</feature>
<feature type="compositionally biased region" description="Gly residues" evidence="7">
    <location>
        <begin position="20"/>
        <end position="29"/>
    </location>
</feature>
<dbReference type="InterPro" id="IPR000798">
    <property type="entry name" value="Ez/rad/moesin-like"/>
</dbReference>
<feature type="domain" description="FERM" evidence="8">
    <location>
        <begin position="44"/>
        <end position="330"/>
    </location>
</feature>
<keyword evidence="4" id="KW-0963">Cytoplasm</keyword>
<dbReference type="Gene3D" id="1.20.80.10">
    <property type="match status" value="1"/>
</dbReference>
<name>A0A226EKB6_FOLCA</name>
<dbReference type="InterPro" id="IPR018979">
    <property type="entry name" value="FERM_N"/>
</dbReference>
<evidence type="ECO:0000256" key="5">
    <source>
        <dbReference type="ARBA" id="ARBA00022949"/>
    </source>
</evidence>
<evidence type="ECO:0000256" key="3">
    <source>
        <dbReference type="ARBA" id="ARBA00022025"/>
    </source>
</evidence>
<dbReference type="GO" id="GO:0005886">
    <property type="term" value="C:plasma membrane"/>
    <property type="evidence" value="ECO:0007669"/>
    <property type="project" value="UniProtKB-ARBA"/>
</dbReference>
<dbReference type="FunFam" id="2.30.29.30:FF:000002">
    <property type="entry name" value="Band 4.1-like protein 5 isoform 1"/>
    <property type="match status" value="1"/>
</dbReference>
<evidence type="ECO:0000256" key="6">
    <source>
        <dbReference type="ARBA" id="ARBA00043944"/>
    </source>
</evidence>
<dbReference type="SMART" id="SM01196">
    <property type="entry name" value="FERM_C"/>
    <property type="match status" value="1"/>
</dbReference>
<dbReference type="PROSITE" id="PS50057">
    <property type="entry name" value="FERM_3"/>
    <property type="match status" value="1"/>
</dbReference>
<feature type="compositionally biased region" description="Basic and acidic residues" evidence="7">
    <location>
        <begin position="379"/>
        <end position="391"/>
    </location>
</feature>
<keyword evidence="5" id="KW-0965">Cell junction</keyword>
<keyword evidence="10" id="KW-1185">Reference proteome</keyword>
<dbReference type="PRINTS" id="PR00661">
    <property type="entry name" value="ERMFAMILY"/>
</dbReference>
<dbReference type="SMART" id="SM01195">
    <property type="entry name" value="FA"/>
    <property type="match status" value="1"/>
</dbReference>
<dbReference type="Pfam" id="PF09380">
    <property type="entry name" value="FERM_C"/>
    <property type="match status" value="1"/>
</dbReference>
<evidence type="ECO:0000313" key="9">
    <source>
        <dbReference type="EMBL" id="OXA57638.1"/>
    </source>
</evidence>
<dbReference type="OMA" id="QTPIKHT"/>
<accession>A0A226EKB6</accession>
<dbReference type="GO" id="GO:0031032">
    <property type="term" value="P:actomyosin structure organization"/>
    <property type="evidence" value="ECO:0007669"/>
    <property type="project" value="TreeGrafter"/>
</dbReference>
<dbReference type="AlphaFoldDB" id="A0A226EKB6"/>
<evidence type="ECO:0000313" key="10">
    <source>
        <dbReference type="Proteomes" id="UP000198287"/>
    </source>
</evidence>
<dbReference type="FunFam" id="3.10.20.90:FF:000024">
    <property type="entry name" value="Erythrocyte membrane protein band 4.1-like 5"/>
    <property type="match status" value="1"/>
</dbReference>
<feature type="region of interest" description="Disordered" evidence="7">
    <location>
        <begin position="357"/>
        <end position="468"/>
    </location>
</feature>
<evidence type="ECO:0000256" key="2">
    <source>
        <dbReference type="ARBA" id="ARBA00004536"/>
    </source>
</evidence>
<dbReference type="SUPFAM" id="SSF50729">
    <property type="entry name" value="PH domain-like"/>
    <property type="match status" value="1"/>
</dbReference>
<feature type="compositionally biased region" description="Basic residues" evidence="7">
    <location>
        <begin position="1"/>
        <end position="12"/>
    </location>
</feature>
<feature type="compositionally biased region" description="Polar residues" evidence="7">
    <location>
        <begin position="809"/>
        <end position="829"/>
    </location>
</feature>
<dbReference type="EMBL" id="LNIX01000003">
    <property type="protein sequence ID" value="OXA57638.1"/>
    <property type="molecule type" value="Genomic_DNA"/>
</dbReference>
<protein>
    <recommendedName>
        <fullName evidence="3">Moesin/ezrin/radixin homolog 1</fullName>
    </recommendedName>
</protein>
<dbReference type="PANTHER" id="PTHR23280:SF25">
    <property type="entry name" value="MOESIN_EZRIN_RADIXIN HOMOLOG 1"/>
    <property type="match status" value="1"/>
</dbReference>
<sequence length="847" mass="94330">MLRFLSGRRGKGNKNEVGGQKQGAQGGGSQFHPQKSVKPYKNCILCKVIVLDGTDLSIELPKKALGSELYEQVFYNLDLIEKDYFGLNFTDSNHVQHWLDATKPLKKQIKIGPPYTFRLKVKFYSSEPHNLREELTRYQFFLQLKQDILTEKLKPPPETLIELSALVLQSEVGDYDEEIHTPAFVSEFRFTSAHQQTEDMEITILEEFKKLKGLTPAQAEMNYLNKAKWLEMYGVDSHIVMGKDTCEYKLGLTPTGILVFEGAQKIGLFFWPKISRLDFKKKKLCLIVVEDDDEGREREHTFVFRLHNEKAAKHLWKCAVEHHSFFRLKAASKAPNARQNFFRMGGRTEVQTIVQNKSRRTVQFERRPSQRYARRQSHILRERQRGGRGDLETSEPSKAVESGVKVDATRTAELKESSTFNRPTRIQQASSSSETRTSLSPPITPTSRSTPSPTSNAESTTSSPAEDPLDNLIKSIAKENGACHTVDIHSQPSSLELDINVVPNNHSKYVSLPRPIPPDKLKCNILKAKVEEDLKKSSLSSESNGTASIANGETFSTLPTPAKKRENTVQNAKQNKDSATFISVGGDKLTLSLSTQEVHSNNDRDTGLLDHNTSGGGGDDDSTPLIAPDDNPLPVTVTHLSSKGKMELVQLSSESSSVTSASPSAAGKIIATVSSREKAENNLLKNQKGQTNEVDKEIMIVHAPLMGSTLNTSTNPFTNILESKGETRADRNDRNPFDDYDQITSILITSTNPFHNPFLMPTEVEVQGGPEATRTDESELKSHGESEGNGVPKKPTTPTPIPKPKPRTLVQQNNVANTQNDDMWTNGGTKTKEKPTIQRRTVITTEI</sequence>
<dbReference type="PANTHER" id="PTHR23280">
    <property type="entry name" value="4.1 G PROTEIN"/>
    <property type="match status" value="1"/>
</dbReference>
<organism evidence="9 10">
    <name type="scientific">Folsomia candida</name>
    <name type="common">Springtail</name>
    <dbReference type="NCBI Taxonomy" id="158441"/>
    <lineage>
        <taxon>Eukaryota</taxon>
        <taxon>Metazoa</taxon>
        <taxon>Ecdysozoa</taxon>
        <taxon>Arthropoda</taxon>
        <taxon>Hexapoda</taxon>
        <taxon>Collembola</taxon>
        <taxon>Entomobryomorpha</taxon>
        <taxon>Isotomoidea</taxon>
        <taxon>Isotomidae</taxon>
        <taxon>Proisotominae</taxon>
        <taxon>Folsomia</taxon>
    </lineage>
</organism>
<dbReference type="SMART" id="SM00295">
    <property type="entry name" value="B41"/>
    <property type="match status" value="1"/>
</dbReference>
<feature type="region of interest" description="Disordered" evidence="7">
    <location>
        <begin position="535"/>
        <end position="574"/>
    </location>
</feature>
<dbReference type="SUPFAM" id="SSF47031">
    <property type="entry name" value="Second domain of FERM"/>
    <property type="match status" value="1"/>
</dbReference>
<dbReference type="FunFam" id="1.20.80.10:FF:000003">
    <property type="entry name" value="Tyrosine-protein phosphatase non-receptor type 4"/>
    <property type="match status" value="1"/>
</dbReference>
<dbReference type="InterPro" id="IPR019748">
    <property type="entry name" value="FERM_central"/>
</dbReference>
<reference evidence="9 10" key="1">
    <citation type="submission" date="2015-12" db="EMBL/GenBank/DDBJ databases">
        <title>The genome of Folsomia candida.</title>
        <authorList>
            <person name="Faddeeva A."/>
            <person name="Derks M.F."/>
            <person name="Anvar Y."/>
            <person name="Smit S."/>
            <person name="Van Straalen N."/>
            <person name="Roelofs D."/>
        </authorList>
    </citation>
    <scope>NUCLEOTIDE SEQUENCE [LARGE SCALE GENOMIC DNA]</scope>
    <source>
        <strain evidence="9 10">VU population</strain>
        <tissue evidence="9">Whole body</tissue>
    </source>
</reference>
<dbReference type="OrthoDB" id="6235974at2759"/>
<dbReference type="Gene3D" id="3.10.20.90">
    <property type="entry name" value="Phosphatidylinositol 3-kinase Catalytic Subunit, Chain A, domain 1"/>
    <property type="match status" value="1"/>
</dbReference>
<dbReference type="GO" id="GO:0030182">
    <property type="term" value="P:neuron differentiation"/>
    <property type="evidence" value="ECO:0007669"/>
    <property type="project" value="UniProtKB-ARBA"/>
</dbReference>
<dbReference type="PRINTS" id="PR00935">
    <property type="entry name" value="BAND41"/>
</dbReference>
<feature type="region of interest" description="Disordered" evidence="7">
    <location>
        <begin position="1"/>
        <end position="33"/>
    </location>
</feature>